<dbReference type="GO" id="GO:0015074">
    <property type="term" value="P:DNA integration"/>
    <property type="evidence" value="ECO:0007669"/>
    <property type="project" value="InterPro"/>
</dbReference>
<accession>A0A6L2L1Y3</accession>
<dbReference type="InterPro" id="IPR013103">
    <property type="entry name" value="RVT_2"/>
</dbReference>
<dbReference type="PANTHER" id="PTHR42648:SF32">
    <property type="entry name" value="RIBONUCLEASE H-LIKE DOMAIN, GAG-PRE-INTEGRASE DOMAIN PROTEIN-RELATED"/>
    <property type="match status" value="1"/>
</dbReference>
<evidence type="ECO:0000256" key="4">
    <source>
        <dbReference type="SAM" id="MobiDB-lite"/>
    </source>
</evidence>
<keyword evidence="1" id="KW-0479">Metal-binding</keyword>
<proteinExistence type="predicted"/>
<feature type="region of interest" description="Disordered" evidence="4">
    <location>
        <begin position="338"/>
        <end position="362"/>
    </location>
</feature>
<dbReference type="InterPro" id="IPR012337">
    <property type="entry name" value="RNaseH-like_sf"/>
</dbReference>
<sequence length="1952" mass="222093">MRIEQYFLMTDYSLWEVILNGNSPPPTIIVDDVVQIIAPTTAEQRLAKKNKLKARRTLLMAFPDKHQLKFTIHKDAKSFMEAIEKRFGVNAALSISAASSKAIVSTLSNVDSLSDVVIYSFFASQSNSPQLDNEELKQIDPDDLEEMDLKWPMAMLTKRARRFLKRTGRNLGTADHQGTTGTKNLLEELSQWKHILQMLWFFSVMQLVAIIRVFKLMKNLLIMHLWHMPHQAHQVLQDQIMSHESNNTVPKNPENDRYKTGERYHDVPPSYTRTFMPPKPDLVFTDNPNASETVANVVNVESSINKTSKDMSKTHRSDSPIIEDWISDSEDETKIESVPKQREPSFVPPSKHVKTSRESVKKVEHHKQAENLRTNNQKFRVRMTHPYSNRNVVSTAFLTRSRLVSFNAARPVPTAVPQSTVKSPRPVKHVVNKAHSPIRRPINHIPATKNSNINKKVTTVKVNKGNPQQALKDKGVINSGCLRHMTGNISFLLNFKEINGGMLHLEGILKVPDENHVLLKVPKENNMYNVDLKNVVPLGDLTCLFAKATLDESNLWHRRLGHINFKTMNKLFKGNLIRGLPLKIFENDHSCVACRKGKQHKASCKSKPVSFISQPLIMLHMDLFGPTFVKSLNKKSYCIVVTDDYSRFSWVFFLATKDETNKIIKTFITGIKNQINHKVKIIRCDNRTDFKNHVLNWFCGINGIKREFSVARTPQQNGVAERKNRTLLEAARTMLEDSLLTIPFWAEAVNTACYVQNRILVTKPHNKTPYELLLGRSPSIGFMRPFGCPVTILNTLDPLEKFDGKTDEGFFVGYSVNSKAFRVFNRIGPKWLFDIDTLTMSMNYQPVVAGNQPNDHAGIKENFDAGKVGKETVSTQQYVLLPLWSTGSQDPQNTADDVADAAFDVKENKNNVYVSANKSHKSDNKKHNEKAKRDDKGKSHVDSPTGVRDLRHEFEEFSFNSTNRVNAVSAPVNAAEPNSTNSTYSFNTATPSINVVSPNFGIAGKYLFVDPSKYPDDLDMLGLEDIIYSDDEEDVGAEADLSNLETNIPVSPIPTNRVHKDHPINQIIGGLNSTLQTRSMTRMVKEQGGGLHQKNDEDFHTCSKWVFRNKKDEKGIVIKNKARLIVQGYTQEEGIDYDEVFALVARIEAIWLFLAYASFMGFMVYQMDVKSAFLYETIEEEVYVYQPLGFEDPDYPDKVYKVVKELYGLHQAPRAWYETLANYLLENGFQKGKINQTLFINKKKGDILLVQVYVDTIIFGSTNKELCKAFERLMKDKFQMSSMGEITFFLRLQVKQKDDGIFISQDKYVAEILRKFGFTDVKSASTPIETEKPLLKDHDGEDVDVHIYRSMIGSFMYLTSSRPIMFGVCACTIFQVTQKVSHLHVVKRIFRYLKGKPHLGLWYPKDSPFNLVAYSNSNYAGASLDKKSTTGVLIEAQQHISNESPLLGVNIPRCDEDSIKLMELMVFMTKVAAVNLMLLGFDQIMDFLNAHTIQYTLVVNPTIYVSCIKKFWATAIVKKVNDAVHLRALINGKKCLSAKRTAWNEFSCSMASAVICLATSRKFNFSKYIFDSMVRNVDSPSMFLMYPRFLQVVMDNQIDDMTSHNTRYTSPALTQKVFANMWRVGKGFSGVETPLFTLMLVQSQPQAEEEEVEMPIAFAPPSPKNALSPPLQDPTSTPHATPPQDQPSLPHALPPQEQPTLPYDSTMPLLTTLIETCATLSQKVAEGKIEAIDADEGITLVDVETQEETLIKLKAEKAKLLDEQIAQKLHDEEVLKAAARDKQEKANMKKALELKRQYDDKEENIDWNAVAEQIQEKHLDNIRKYQNLKTKLVSIAQARKNMIIYLKNMAGYKMEHFRGMTYDKARPIFKREYKKTGKFTMKVQEHIGRSLELVEAYQSFKDMIKGFNREDLVTLWNLVKEKFSSTVPSEDKEKALWVELKRLFEPDADDVL</sequence>
<dbReference type="Pfam" id="PF07727">
    <property type="entry name" value="RVT_2"/>
    <property type="match status" value="1"/>
</dbReference>
<evidence type="ECO:0000259" key="5">
    <source>
        <dbReference type="PROSITE" id="PS50994"/>
    </source>
</evidence>
<evidence type="ECO:0000256" key="1">
    <source>
        <dbReference type="ARBA" id="ARBA00022723"/>
    </source>
</evidence>
<dbReference type="GO" id="GO:0046872">
    <property type="term" value="F:metal ion binding"/>
    <property type="evidence" value="ECO:0007669"/>
    <property type="project" value="UniProtKB-KW"/>
</dbReference>
<dbReference type="InterPro" id="IPR036397">
    <property type="entry name" value="RNaseH_sf"/>
</dbReference>
<dbReference type="InterPro" id="IPR039537">
    <property type="entry name" value="Retrotran_Ty1/copia-like"/>
</dbReference>
<dbReference type="SUPFAM" id="SSF53098">
    <property type="entry name" value="Ribonuclease H-like"/>
    <property type="match status" value="1"/>
</dbReference>
<comment type="caution">
    <text evidence="6">The sequence shown here is derived from an EMBL/GenBank/DDBJ whole genome shotgun (WGS) entry which is preliminary data.</text>
</comment>
<feature type="domain" description="Integrase catalytic" evidence="5">
    <location>
        <begin position="611"/>
        <end position="777"/>
    </location>
</feature>
<dbReference type="InterPro" id="IPR001584">
    <property type="entry name" value="Integrase_cat-core"/>
</dbReference>
<keyword evidence="3" id="KW-0175">Coiled coil</keyword>
<feature type="compositionally biased region" description="Basic and acidic residues" evidence="4">
    <location>
        <begin position="253"/>
        <end position="266"/>
    </location>
</feature>
<dbReference type="InterPro" id="IPR025724">
    <property type="entry name" value="GAG-pre-integrase_dom"/>
</dbReference>
<feature type="coiled-coil region" evidence="3">
    <location>
        <begin position="1743"/>
        <end position="1795"/>
    </location>
</feature>
<dbReference type="GO" id="GO:0016787">
    <property type="term" value="F:hydrolase activity"/>
    <property type="evidence" value="ECO:0007669"/>
    <property type="project" value="UniProtKB-KW"/>
</dbReference>
<evidence type="ECO:0000256" key="2">
    <source>
        <dbReference type="ARBA" id="ARBA00022801"/>
    </source>
</evidence>
<dbReference type="InterPro" id="IPR043502">
    <property type="entry name" value="DNA/RNA_pol_sf"/>
</dbReference>
<gene>
    <name evidence="6" type="ORF">Tci_027504</name>
</gene>
<name>A0A6L2L1Y3_TANCI</name>
<dbReference type="GO" id="GO:0003676">
    <property type="term" value="F:nucleic acid binding"/>
    <property type="evidence" value="ECO:0007669"/>
    <property type="project" value="InterPro"/>
</dbReference>
<dbReference type="Pfam" id="PF00665">
    <property type="entry name" value="rve"/>
    <property type="match status" value="1"/>
</dbReference>
<evidence type="ECO:0000313" key="6">
    <source>
        <dbReference type="EMBL" id="GEU55526.1"/>
    </source>
</evidence>
<keyword evidence="2" id="KW-0378">Hydrolase</keyword>
<feature type="compositionally biased region" description="Basic and acidic residues" evidence="4">
    <location>
        <begin position="920"/>
        <end position="941"/>
    </location>
</feature>
<feature type="region of interest" description="Disordered" evidence="4">
    <location>
        <begin position="245"/>
        <end position="272"/>
    </location>
</feature>
<dbReference type="EMBL" id="BKCJ010003511">
    <property type="protein sequence ID" value="GEU55526.1"/>
    <property type="molecule type" value="Genomic_DNA"/>
</dbReference>
<feature type="region of interest" description="Disordered" evidence="4">
    <location>
        <begin position="1658"/>
        <end position="1704"/>
    </location>
</feature>
<dbReference type="SUPFAM" id="SSF56672">
    <property type="entry name" value="DNA/RNA polymerases"/>
    <property type="match status" value="1"/>
</dbReference>
<dbReference type="PROSITE" id="PS50994">
    <property type="entry name" value="INTEGRASE"/>
    <property type="match status" value="1"/>
</dbReference>
<feature type="region of interest" description="Disordered" evidence="4">
    <location>
        <begin position="913"/>
        <end position="947"/>
    </location>
</feature>
<organism evidence="6">
    <name type="scientific">Tanacetum cinerariifolium</name>
    <name type="common">Dalmatian daisy</name>
    <name type="synonym">Chrysanthemum cinerariifolium</name>
    <dbReference type="NCBI Taxonomy" id="118510"/>
    <lineage>
        <taxon>Eukaryota</taxon>
        <taxon>Viridiplantae</taxon>
        <taxon>Streptophyta</taxon>
        <taxon>Embryophyta</taxon>
        <taxon>Tracheophyta</taxon>
        <taxon>Spermatophyta</taxon>
        <taxon>Magnoliopsida</taxon>
        <taxon>eudicotyledons</taxon>
        <taxon>Gunneridae</taxon>
        <taxon>Pentapetalae</taxon>
        <taxon>asterids</taxon>
        <taxon>campanulids</taxon>
        <taxon>Asterales</taxon>
        <taxon>Asteraceae</taxon>
        <taxon>Asteroideae</taxon>
        <taxon>Anthemideae</taxon>
        <taxon>Anthemidinae</taxon>
        <taxon>Tanacetum</taxon>
    </lineage>
</organism>
<protein>
    <recommendedName>
        <fullName evidence="5">Integrase catalytic domain-containing protein</fullName>
    </recommendedName>
</protein>
<dbReference type="PANTHER" id="PTHR42648">
    <property type="entry name" value="TRANSPOSASE, PUTATIVE-RELATED"/>
    <property type="match status" value="1"/>
</dbReference>
<dbReference type="Pfam" id="PF13976">
    <property type="entry name" value="gag_pre-integrs"/>
    <property type="match status" value="1"/>
</dbReference>
<reference evidence="6" key="1">
    <citation type="journal article" date="2019" name="Sci. Rep.">
        <title>Draft genome of Tanacetum cinerariifolium, the natural source of mosquito coil.</title>
        <authorList>
            <person name="Yamashiro T."/>
            <person name="Shiraishi A."/>
            <person name="Satake H."/>
            <person name="Nakayama K."/>
        </authorList>
    </citation>
    <scope>NUCLEOTIDE SEQUENCE</scope>
</reference>
<evidence type="ECO:0000256" key="3">
    <source>
        <dbReference type="SAM" id="Coils"/>
    </source>
</evidence>
<dbReference type="Gene3D" id="3.30.420.10">
    <property type="entry name" value="Ribonuclease H-like superfamily/Ribonuclease H"/>
    <property type="match status" value="1"/>
</dbReference>